<reference evidence="1 2" key="1">
    <citation type="journal article" date="2015" name="Genome Biol.">
        <title>Comparative genomics of Steinernema reveals deeply conserved gene regulatory networks.</title>
        <authorList>
            <person name="Dillman A.R."/>
            <person name="Macchietto M."/>
            <person name="Porter C.F."/>
            <person name="Rogers A."/>
            <person name="Williams B."/>
            <person name="Antoshechkin I."/>
            <person name="Lee M.M."/>
            <person name="Goodwin Z."/>
            <person name="Lu X."/>
            <person name="Lewis E.E."/>
            <person name="Goodrich-Blair H."/>
            <person name="Stock S.P."/>
            <person name="Adams B.J."/>
            <person name="Sternberg P.W."/>
            <person name="Mortazavi A."/>
        </authorList>
    </citation>
    <scope>NUCLEOTIDE SEQUENCE [LARGE SCALE GENOMIC DNA]</scope>
    <source>
        <strain evidence="1 2">ALL</strain>
    </source>
</reference>
<gene>
    <name evidence="1" type="ORF">L596_020402</name>
</gene>
<proteinExistence type="predicted"/>
<reference evidence="1 2" key="2">
    <citation type="journal article" date="2019" name="G3 (Bethesda)">
        <title>Hybrid Assembly of the Genome of the Entomopathogenic Nematode Steinernema carpocapsae Identifies the X-Chromosome.</title>
        <authorList>
            <person name="Serra L."/>
            <person name="Macchietto M."/>
            <person name="Macias-Munoz A."/>
            <person name="McGill C.J."/>
            <person name="Rodriguez I.M."/>
            <person name="Rodriguez B."/>
            <person name="Murad R."/>
            <person name="Mortazavi A."/>
        </authorList>
    </citation>
    <scope>NUCLEOTIDE SEQUENCE [LARGE SCALE GENOMIC DNA]</scope>
    <source>
        <strain evidence="1 2">ALL</strain>
    </source>
</reference>
<sequence length="69" mass="8126">MPIVPLQNSAFHPKHFQIFKAQSMLTMRPTNESQNNRFYLILAYIQTPVCTKNNLVTNDYHKIEQADFQ</sequence>
<comment type="caution">
    <text evidence="1">The sequence shown here is derived from an EMBL/GenBank/DDBJ whole genome shotgun (WGS) entry which is preliminary data.</text>
</comment>
<dbReference type="AlphaFoldDB" id="A0A4U5MTL6"/>
<dbReference type="Proteomes" id="UP000298663">
    <property type="component" value="Unassembled WGS sequence"/>
</dbReference>
<organism evidence="1 2">
    <name type="scientific">Steinernema carpocapsae</name>
    <name type="common">Entomopathogenic nematode</name>
    <dbReference type="NCBI Taxonomy" id="34508"/>
    <lineage>
        <taxon>Eukaryota</taxon>
        <taxon>Metazoa</taxon>
        <taxon>Ecdysozoa</taxon>
        <taxon>Nematoda</taxon>
        <taxon>Chromadorea</taxon>
        <taxon>Rhabditida</taxon>
        <taxon>Tylenchina</taxon>
        <taxon>Panagrolaimomorpha</taxon>
        <taxon>Strongyloidoidea</taxon>
        <taxon>Steinernematidae</taxon>
        <taxon>Steinernema</taxon>
    </lineage>
</organism>
<evidence type="ECO:0000313" key="2">
    <source>
        <dbReference type="Proteomes" id="UP000298663"/>
    </source>
</evidence>
<accession>A0A4U5MTL6</accession>
<protein>
    <submittedName>
        <fullName evidence="1">Uncharacterized protein</fullName>
    </submittedName>
</protein>
<dbReference type="EMBL" id="AZBU02000006">
    <property type="protein sequence ID" value="TKR73044.1"/>
    <property type="molecule type" value="Genomic_DNA"/>
</dbReference>
<keyword evidence="2" id="KW-1185">Reference proteome</keyword>
<name>A0A4U5MTL6_STECR</name>
<evidence type="ECO:0000313" key="1">
    <source>
        <dbReference type="EMBL" id="TKR73044.1"/>
    </source>
</evidence>